<evidence type="ECO:0000256" key="5">
    <source>
        <dbReference type="ARBA" id="ARBA00022692"/>
    </source>
</evidence>
<evidence type="ECO:0000256" key="1">
    <source>
        <dbReference type="ARBA" id="ARBA00004651"/>
    </source>
</evidence>
<evidence type="ECO:0000256" key="7">
    <source>
        <dbReference type="ARBA" id="ARBA00023136"/>
    </source>
</evidence>
<feature type="domain" description="ABC transmembrane type-2" evidence="9">
    <location>
        <begin position="180"/>
        <end position="432"/>
    </location>
</feature>
<feature type="transmembrane region" description="Helical" evidence="8">
    <location>
        <begin position="285"/>
        <end position="313"/>
    </location>
</feature>
<dbReference type="GO" id="GO:0005886">
    <property type="term" value="C:plasma membrane"/>
    <property type="evidence" value="ECO:0007669"/>
    <property type="project" value="UniProtKB-SubCell"/>
</dbReference>
<evidence type="ECO:0000256" key="3">
    <source>
        <dbReference type="ARBA" id="ARBA00022448"/>
    </source>
</evidence>
<keyword evidence="6 8" id="KW-1133">Transmembrane helix</keyword>
<dbReference type="Pfam" id="PF12698">
    <property type="entry name" value="ABC2_membrane_3"/>
    <property type="match status" value="1"/>
</dbReference>
<dbReference type="Proteomes" id="UP000316609">
    <property type="component" value="Unassembled WGS sequence"/>
</dbReference>
<dbReference type="Gene3D" id="3.40.1710.10">
    <property type="entry name" value="abc type-2 transporter like domain"/>
    <property type="match status" value="1"/>
</dbReference>
<keyword evidence="5 8" id="KW-0812">Transmembrane</keyword>
<dbReference type="PANTHER" id="PTHR30294:SF38">
    <property type="entry name" value="TRANSPORT PERMEASE PROTEIN"/>
    <property type="match status" value="1"/>
</dbReference>
<evidence type="ECO:0000313" key="11">
    <source>
        <dbReference type="Proteomes" id="UP000316609"/>
    </source>
</evidence>
<dbReference type="GO" id="GO:0140359">
    <property type="term" value="F:ABC-type transporter activity"/>
    <property type="evidence" value="ECO:0007669"/>
    <property type="project" value="InterPro"/>
</dbReference>
<dbReference type="InterPro" id="IPR047817">
    <property type="entry name" value="ABC2_TM_bact-type"/>
</dbReference>
<feature type="transmembrane region" description="Helical" evidence="8">
    <location>
        <begin position="21"/>
        <end position="42"/>
    </location>
</feature>
<dbReference type="PANTHER" id="PTHR30294">
    <property type="entry name" value="MEMBRANE COMPONENT OF ABC TRANSPORTER YHHJ-RELATED"/>
    <property type="match status" value="1"/>
</dbReference>
<dbReference type="EMBL" id="VBOY01000183">
    <property type="protein sequence ID" value="TMQ61266.1"/>
    <property type="molecule type" value="Genomic_DNA"/>
</dbReference>
<keyword evidence="3" id="KW-0813">Transport</keyword>
<evidence type="ECO:0000313" key="10">
    <source>
        <dbReference type="EMBL" id="TMQ61266.1"/>
    </source>
</evidence>
<keyword evidence="7 8" id="KW-0472">Membrane</keyword>
<sequence length="434" mass="46115">MRLKPVLAMARKDLLIFFGDRRSVILSFVVPIAIASFFGSIFSGSGSSEPARIDVAIVDQDNSTISKGIVAGAQADKNLKLSMPSEPAARDAVKRGRTAVAVIIPKGFGEASGQAFFGAGAKPTLGFLYDPSRRTELAMVRGILTEHVMQAVSKEMFGGAQGRTLVNQMLPQVDSLPMERGQKAALLKMLMSVQGYYNQQSAASTQSAGGPAGGGGLTMPYVVREEPVTSALTVQYNGYAHSFGGMGVQFLLFAMANLGIEMLLERQRGLWKRLRSAPVSRLTLLSGKVVSGTLISLLTLWVSFAFAMIVFRVRIEGSVLGFVGVSVACALMAATFGLLVAALGKTPASARAVTTLAVLMMVMLGGAWVPAFVFPGWLQQTTKVVPVRWAVDGLDAMTWRGLGVSAAVAPTLVLLVFAVIFAIVAATRFRWEEA</sequence>
<feature type="transmembrane region" description="Helical" evidence="8">
    <location>
        <begin position="243"/>
        <end position="264"/>
    </location>
</feature>
<dbReference type="AlphaFoldDB" id="A0A538TCF4"/>
<evidence type="ECO:0000256" key="8">
    <source>
        <dbReference type="SAM" id="Phobius"/>
    </source>
</evidence>
<keyword evidence="4" id="KW-1003">Cell membrane</keyword>
<name>A0A538TCF4_UNCEI</name>
<evidence type="ECO:0000256" key="2">
    <source>
        <dbReference type="ARBA" id="ARBA00007783"/>
    </source>
</evidence>
<comment type="caution">
    <text evidence="10">The sequence shown here is derived from an EMBL/GenBank/DDBJ whole genome shotgun (WGS) entry which is preliminary data.</text>
</comment>
<reference evidence="10 11" key="1">
    <citation type="journal article" date="2019" name="Nat. Microbiol.">
        <title>Mediterranean grassland soil C-N compound turnover is dependent on rainfall and depth, and is mediated by genomically divergent microorganisms.</title>
        <authorList>
            <person name="Diamond S."/>
            <person name="Andeer P.F."/>
            <person name="Li Z."/>
            <person name="Crits-Christoph A."/>
            <person name="Burstein D."/>
            <person name="Anantharaman K."/>
            <person name="Lane K.R."/>
            <person name="Thomas B.C."/>
            <person name="Pan C."/>
            <person name="Northen T.R."/>
            <person name="Banfield J.F."/>
        </authorList>
    </citation>
    <scope>NUCLEOTIDE SEQUENCE [LARGE SCALE GENOMIC DNA]</scope>
    <source>
        <strain evidence="10">WS_8</strain>
    </source>
</reference>
<dbReference type="InterPro" id="IPR051449">
    <property type="entry name" value="ABC-2_transporter_component"/>
</dbReference>
<evidence type="ECO:0000259" key="9">
    <source>
        <dbReference type="PROSITE" id="PS51012"/>
    </source>
</evidence>
<proteinExistence type="inferred from homology"/>
<comment type="subcellular location">
    <subcellularLocation>
        <location evidence="1">Cell membrane</location>
        <topology evidence="1">Multi-pass membrane protein</topology>
    </subcellularLocation>
</comment>
<dbReference type="PROSITE" id="PS51012">
    <property type="entry name" value="ABC_TM2"/>
    <property type="match status" value="1"/>
</dbReference>
<accession>A0A538TCF4</accession>
<evidence type="ECO:0000256" key="6">
    <source>
        <dbReference type="ARBA" id="ARBA00022989"/>
    </source>
</evidence>
<feature type="transmembrane region" description="Helical" evidence="8">
    <location>
        <begin position="398"/>
        <end position="426"/>
    </location>
</feature>
<organism evidence="10 11">
    <name type="scientific">Eiseniibacteriota bacterium</name>
    <dbReference type="NCBI Taxonomy" id="2212470"/>
    <lineage>
        <taxon>Bacteria</taxon>
        <taxon>Candidatus Eiseniibacteriota</taxon>
    </lineage>
</organism>
<protein>
    <submittedName>
        <fullName evidence="10">ABC transporter</fullName>
    </submittedName>
</protein>
<comment type="similarity">
    <text evidence="2">Belongs to the ABC-2 integral membrane protein family.</text>
</comment>
<feature type="transmembrane region" description="Helical" evidence="8">
    <location>
        <begin position="356"/>
        <end position="378"/>
    </location>
</feature>
<dbReference type="InterPro" id="IPR013525">
    <property type="entry name" value="ABC2_TM"/>
</dbReference>
<gene>
    <name evidence="10" type="ORF">E6K78_12980</name>
</gene>
<evidence type="ECO:0000256" key="4">
    <source>
        <dbReference type="ARBA" id="ARBA00022475"/>
    </source>
</evidence>
<feature type="transmembrane region" description="Helical" evidence="8">
    <location>
        <begin position="319"/>
        <end position="344"/>
    </location>
</feature>